<evidence type="ECO:0000256" key="1">
    <source>
        <dbReference type="ARBA" id="ARBA00001947"/>
    </source>
</evidence>
<dbReference type="EMBL" id="JAVRHX010000001">
    <property type="protein sequence ID" value="MDT0593702.1"/>
    <property type="molecule type" value="Genomic_DNA"/>
</dbReference>
<dbReference type="NCBIfam" id="TIGR00054">
    <property type="entry name" value="RIP metalloprotease RseP"/>
    <property type="match status" value="1"/>
</dbReference>
<feature type="transmembrane region" description="Helical" evidence="11">
    <location>
        <begin position="6"/>
        <end position="27"/>
    </location>
</feature>
<protein>
    <recommendedName>
        <fullName evidence="11">Zinc metalloprotease</fullName>
        <ecNumber evidence="11">3.4.24.-</ecNumber>
    </recommendedName>
</protein>
<name>A0ABU2ZM53_9ALTE</name>
<reference evidence="13 14" key="1">
    <citation type="submission" date="2023-09" db="EMBL/GenBank/DDBJ databases">
        <authorList>
            <person name="Rey-Velasco X."/>
        </authorList>
    </citation>
    <scope>NUCLEOTIDE SEQUENCE [LARGE SCALE GENOMIC DNA]</scope>
    <source>
        <strain evidence="13 14">P117</strain>
    </source>
</reference>
<dbReference type="SUPFAM" id="SSF50156">
    <property type="entry name" value="PDZ domain-like"/>
    <property type="match status" value="2"/>
</dbReference>
<dbReference type="InterPro" id="IPR001478">
    <property type="entry name" value="PDZ"/>
</dbReference>
<accession>A0ABU2ZM53</accession>
<dbReference type="Gene3D" id="2.30.42.10">
    <property type="match status" value="2"/>
</dbReference>
<dbReference type="EC" id="3.4.24.-" evidence="11"/>
<comment type="similarity">
    <text evidence="3 11">Belongs to the peptidase M50B family.</text>
</comment>
<gene>
    <name evidence="13" type="primary">rseP</name>
    <name evidence="13" type="ORF">RM552_02445</name>
</gene>
<evidence type="ECO:0000256" key="11">
    <source>
        <dbReference type="RuleBase" id="RU362031"/>
    </source>
</evidence>
<dbReference type="GO" id="GO:0008237">
    <property type="term" value="F:metallopeptidase activity"/>
    <property type="evidence" value="ECO:0007669"/>
    <property type="project" value="UniProtKB-KW"/>
</dbReference>
<evidence type="ECO:0000256" key="2">
    <source>
        <dbReference type="ARBA" id="ARBA00004141"/>
    </source>
</evidence>
<dbReference type="Proteomes" id="UP001253545">
    <property type="component" value="Unassembled WGS sequence"/>
</dbReference>
<keyword evidence="9 11" id="KW-0482">Metalloprotease</keyword>
<keyword evidence="5 11" id="KW-0812">Transmembrane</keyword>
<evidence type="ECO:0000256" key="4">
    <source>
        <dbReference type="ARBA" id="ARBA00022670"/>
    </source>
</evidence>
<evidence type="ECO:0000256" key="7">
    <source>
        <dbReference type="ARBA" id="ARBA00022833"/>
    </source>
</evidence>
<comment type="subcellular location">
    <subcellularLocation>
        <location evidence="2">Membrane</location>
        <topology evidence="2">Multi-pass membrane protein</topology>
    </subcellularLocation>
</comment>
<proteinExistence type="inferred from homology"/>
<feature type="domain" description="PDZ" evidence="12">
    <location>
        <begin position="210"/>
        <end position="279"/>
    </location>
</feature>
<feature type="transmembrane region" description="Helical" evidence="11">
    <location>
        <begin position="429"/>
        <end position="451"/>
    </location>
</feature>
<evidence type="ECO:0000256" key="6">
    <source>
        <dbReference type="ARBA" id="ARBA00022801"/>
    </source>
</evidence>
<dbReference type="Pfam" id="PF02163">
    <property type="entry name" value="Peptidase_M50"/>
    <property type="match status" value="1"/>
</dbReference>
<keyword evidence="4" id="KW-0645">Protease</keyword>
<keyword evidence="11" id="KW-0479">Metal-binding</keyword>
<evidence type="ECO:0000313" key="13">
    <source>
        <dbReference type="EMBL" id="MDT0593702.1"/>
    </source>
</evidence>
<evidence type="ECO:0000256" key="9">
    <source>
        <dbReference type="ARBA" id="ARBA00023049"/>
    </source>
</evidence>
<evidence type="ECO:0000256" key="8">
    <source>
        <dbReference type="ARBA" id="ARBA00022989"/>
    </source>
</evidence>
<dbReference type="InterPro" id="IPR036034">
    <property type="entry name" value="PDZ_sf"/>
</dbReference>
<evidence type="ECO:0000256" key="5">
    <source>
        <dbReference type="ARBA" id="ARBA00022692"/>
    </source>
</evidence>
<keyword evidence="7 11" id="KW-0862">Zinc</keyword>
<dbReference type="CDD" id="cd06163">
    <property type="entry name" value="S2P-M50_PDZ_RseP-like"/>
    <property type="match status" value="2"/>
</dbReference>
<sequence>MLDIIWNVFSFVLALSILVAVHEWGHYYVAKLCHVKVLRFSIGFGKPIYQRITSSGMEFVIAAIPLGGYVRMLDGRVDTLRPEEFDVSFDHKPVLQRMAIVSAGPIVNFLFAIFALMMVGLLGSQSAKTIVGEIIPDSYAEKAGLSVRDEIKAVAGNEVDNWRDVSLEMATHTGEDEIRVLVKGQKGYTEEKILPINGWKIDPKSSDLFADLGFIPFSPPITNTLALVPKDGPAGAANIQVGDEIIKIDGTLMTNWRQIVGYIEQRPSQAVELEVIRLNENGSAENIEISLLLGTKPDDPNKGYMGVVPLREEWPSEYIVKTKLGPIDALIKGTEGTWRLMVKTTQMLGKLVTGDLSMKSLSGPISIAQGAGNHASYGLVAFLGFLALISVNLGIINLLPLPILDGGHLLYFTVEWITGKPVSEAVQEVGFKIGGVILILVMGTAIFNDILRNT</sequence>
<feature type="domain" description="PDZ" evidence="12">
    <location>
        <begin position="112"/>
        <end position="186"/>
    </location>
</feature>
<dbReference type="SMART" id="SM00228">
    <property type="entry name" value="PDZ"/>
    <property type="match status" value="2"/>
</dbReference>
<evidence type="ECO:0000313" key="14">
    <source>
        <dbReference type="Proteomes" id="UP001253545"/>
    </source>
</evidence>
<evidence type="ECO:0000256" key="10">
    <source>
        <dbReference type="ARBA" id="ARBA00023136"/>
    </source>
</evidence>
<comment type="cofactor">
    <cofactor evidence="1 11">
        <name>Zn(2+)</name>
        <dbReference type="ChEBI" id="CHEBI:29105"/>
    </cofactor>
</comment>
<feature type="transmembrane region" description="Helical" evidence="11">
    <location>
        <begin position="377"/>
        <end position="399"/>
    </location>
</feature>
<dbReference type="PANTHER" id="PTHR42837">
    <property type="entry name" value="REGULATOR OF SIGMA-E PROTEASE RSEP"/>
    <property type="match status" value="1"/>
</dbReference>
<evidence type="ECO:0000259" key="12">
    <source>
        <dbReference type="SMART" id="SM00228"/>
    </source>
</evidence>
<keyword evidence="8 11" id="KW-1133">Transmembrane helix</keyword>
<keyword evidence="14" id="KW-1185">Reference proteome</keyword>
<organism evidence="13 14">
    <name type="scientific">Glaciecola petra</name>
    <dbReference type="NCBI Taxonomy" id="3075602"/>
    <lineage>
        <taxon>Bacteria</taxon>
        <taxon>Pseudomonadati</taxon>
        <taxon>Pseudomonadota</taxon>
        <taxon>Gammaproteobacteria</taxon>
        <taxon>Alteromonadales</taxon>
        <taxon>Alteromonadaceae</taxon>
        <taxon>Glaciecola</taxon>
    </lineage>
</organism>
<keyword evidence="6 11" id="KW-0378">Hydrolase</keyword>
<dbReference type="InterPro" id="IPR008915">
    <property type="entry name" value="Peptidase_M50"/>
</dbReference>
<dbReference type="RefSeq" id="WP_311367206.1">
    <property type="nucleotide sequence ID" value="NZ_JAVRHX010000001.1"/>
</dbReference>
<evidence type="ECO:0000256" key="3">
    <source>
        <dbReference type="ARBA" id="ARBA00007931"/>
    </source>
</evidence>
<comment type="caution">
    <text evidence="13">The sequence shown here is derived from an EMBL/GenBank/DDBJ whole genome shotgun (WGS) entry which is preliminary data.</text>
</comment>
<keyword evidence="10 11" id="KW-0472">Membrane</keyword>
<dbReference type="InterPro" id="IPR004387">
    <property type="entry name" value="Pept_M50_Zn"/>
</dbReference>
<feature type="transmembrane region" description="Helical" evidence="11">
    <location>
        <begin position="48"/>
        <end position="70"/>
    </location>
</feature>
<dbReference type="PANTHER" id="PTHR42837:SF2">
    <property type="entry name" value="MEMBRANE METALLOPROTEASE ARASP2, CHLOROPLASTIC-RELATED"/>
    <property type="match status" value="1"/>
</dbReference>
<feature type="transmembrane region" description="Helical" evidence="11">
    <location>
        <begin position="98"/>
        <end position="122"/>
    </location>
</feature>